<organism evidence="1 2">
    <name type="scientific">Acetobacter aceti NBRC 14818</name>
    <dbReference type="NCBI Taxonomy" id="887700"/>
    <lineage>
        <taxon>Bacteria</taxon>
        <taxon>Pseudomonadati</taxon>
        <taxon>Pseudomonadota</taxon>
        <taxon>Alphaproteobacteria</taxon>
        <taxon>Acetobacterales</taxon>
        <taxon>Acetobacteraceae</taxon>
        <taxon>Acetobacter</taxon>
        <taxon>Acetobacter subgen. Acetobacter</taxon>
    </lineage>
</organism>
<evidence type="ECO:0000313" key="2">
    <source>
        <dbReference type="Proteomes" id="UP000516424"/>
    </source>
</evidence>
<reference evidence="1 2" key="1">
    <citation type="journal article" date="2011" name="Microbiology">
        <title>Transcriptome response to different carbon sources in Acetobacter aceti.</title>
        <authorList>
            <person name="Sakurai K."/>
            <person name="Arai H."/>
            <person name="Ishii M."/>
            <person name="Igarashi Y."/>
        </authorList>
    </citation>
    <scope>NUCLEOTIDE SEQUENCE [LARGE SCALE GENOMIC DNA]</scope>
    <source>
        <strain evidence="1 2">NBRC 14818</strain>
    </source>
</reference>
<keyword evidence="2" id="KW-1185">Reference proteome</keyword>
<protein>
    <submittedName>
        <fullName evidence="1">Uncharacterized protein</fullName>
    </submittedName>
</protein>
<evidence type="ECO:0000313" key="1">
    <source>
        <dbReference type="EMBL" id="BCK76920.1"/>
    </source>
</evidence>
<dbReference type="Proteomes" id="UP000516424">
    <property type="component" value="Chromosome"/>
</dbReference>
<dbReference type="RefSeq" id="WP_010666159.1">
    <property type="nucleotide sequence ID" value="NZ_AP023410.1"/>
</dbReference>
<accession>A0AB33IFJ2</accession>
<dbReference type="EMBL" id="AP023410">
    <property type="protein sequence ID" value="BCK76920.1"/>
    <property type="molecule type" value="Genomic_DNA"/>
</dbReference>
<proteinExistence type="predicted"/>
<sequence length="96" mass="10796">MTCSTGFAKIPVSAPADTEAAPTLIREQQIRRVKDYVAHSSRKPIRMAVGEHVRTRYDHLRNTQPHQTRLMIIAGHDPIDIQTSHATPSGQMRRKG</sequence>
<name>A0AB33IFJ2_ACEAC</name>
<gene>
    <name evidence="1" type="ORF">EMQ_2526</name>
</gene>
<dbReference type="AlphaFoldDB" id="A0AB33IFJ2"/>